<name>A0A3E4QJ05_9BACT</name>
<dbReference type="AlphaFoldDB" id="A0A3E4QJ05"/>
<dbReference type="EMBL" id="QSRD01000064">
    <property type="protein sequence ID" value="RGK96850.1"/>
    <property type="molecule type" value="Genomic_DNA"/>
</dbReference>
<comment type="caution">
    <text evidence="1">The sequence shown here is derived from an EMBL/GenBank/DDBJ whole genome shotgun (WGS) entry which is preliminary data.</text>
</comment>
<sequence length="61" mass="7289">MGQYKGGSKIPIKNSSSPTKYFYFTNGKYWGKKWGKAVYLINFEIKIIKYDYKKNYKIFNT</sequence>
<evidence type="ECO:0000313" key="2">
    <source>
        <dbReference type="Proteomes" id="UP000260835"/>
    </source>
</evidence>
<organism evidence="1 2">
    <name type="scientific">Prevotella disiens</name>
    <dbReference type="NCBI Taxonomy" id="28130"/>
    <lineage>
        <taxon>Bacteria</taxon>
        <taxon>Pseudomonadati</taxon>
        <taxon>Bacteroidota</taxon>
        <taxon>Bacteroidia</taxon>
        <taxon>Bacteroidales</taxon>
        <taxon>Prevotellaceae</taxon>
        <taxon>Prevotella</taxon>
    </lineage>
</organism>
<proteinExistence type="predicted"/>
<dbReference type="Proteomes" id="UP000260835">
    <property type="component" value="Unassembled WGS sequence"/>
</dbReference>
<accession>A0A3E4QJ05</accession>
<protein>
    <submittedName>
        <fullName evidence="1">Uncharacterized protein</fullName>
    </submittedName>
</protein>
<gene>
    <name evidence="1" type="ORF">DXC89_08495</name>
</gene>
<evidence type="ECO:0000313" key="1">
    <source>
        <dbReference type="EMBL" id="RGK96850.1"/>
    </source>
</evidence>
<reference evidence="1 2" key="1">
    <citation type="submission" date="2018-08" db="EMBL/GenBank/DDBJ databases">
        <title>A genome reference for cultivated species of the human gut microbiota.</title>
        <authorList>
            <person name="Zou Y."/>
            <person name="Xue W."/>
            <person name="Luo G."/>
        </authorList>
    </citation>
    <scope>NUCLEOTIDE SEQUENCE [LARGE SCALE GENOMIC DNA]</scope>
    <source>
        <strain evidence="1 2">TF09-12</strain>
    </source>
</reference>